<evidence type="ECO:0000256" key="5">
    <source>
        <dbReference type="ARBA" id="ARBA00022777"/>
    </source>
</evidence>
<evidence type="ECO:0000256" key="1">
    <source>
        <dbReference type="ARBA" id="ARBA00012513"/>
    </source>
</evidence>
<dbReference type="AlphaFoldDB" id="A0A5C6EQE6"/>
<keyword evidence="4 9" id="KW-0547">Nucleotide-binding</keyword>
<keyword evidence="2" id="KW-0723">Serine/threonine-protein kinase</keyword>
<keyword evidence="6 9" id="KW-0067">ATP-binding</keyword>
<organism evidence="12 13">
    <name type="scientific">Rubripirellula tenax</name>
    <dbReference type="NCBI Taxonomy" id="2528015"/>
    <lineage>
        <taxon>Bacteria</taxon>
        <taxon>Pseudomonadati</taxon>
        <taxon>Planctomycetota</taxon>
        <taxon>Planctomycetia</taxon>
        <taxon>Pirellulales</taxon>
        <taxon>Pirellulaceae</taxon>
        <taxon>Rubripirellula</taxon>
    </lineage>
</organism>
<dbReference type="PANTHER" id="PTHR43289">
    <property type="entry name" value="MITOGEN-ACTIVATED PROTEIN KINASE KINASE KINASE 20-RELATED"/>
    <property type="match status" value="1"/>
</dbReference>
<dbReference type="RefSeq" id="WP_246114594.1">
    <property type="nucleotide sequence ID" value="NZ_SJPW01000005.1"/>
</dbReference>
<protein>
    <recommendedName>
        <fullName evidence="1">non-specific serine/threonine protein kinase</fullName>
        <ecNumber evidence="1">2.7.11.1</ecNumber>
    </recommendedName>
</protein>
<dbReference type="InterPro" id="IPR017441">
    <property type="entry name" value="Protein_kinase_ATP_BS"/>
</dbReference>
<dbReference type="EC" id="2.7.11.1" evidence="1"/>
<dbReference type="PANTHER" id="PTHR43289:SF6">
    <property type="entry name" value="SERINE_THREONINE-PROTEIN KINASE NEKL-3"/>
    <property type="match status" value="1"/>
</dbReference>
<feature type="binding site" evidence="9">
    <location>
        <position position="60"/>
    </location>
    <ligand>
        <name>ATP</name>
        <dbReference type="ChEBI" id="CHEBI:30616"/>
    </ligand>
</feature>
<feature type="domain" description="Protein kinase" evidence="11">
    <location>
        <begin position="31"/>
        <end position="302"/>
    </location>
</feature>
<dbReference type="FunFam" id="3.30.200.20:FF:000035">
    <property type="entry name" value="Serine/threonine protein kinase Stk1"/>
    <property type="match status" value="1"/>
</dbReference>
<dbReference type="Proteomes" id="UP000318288">
    <property type="component" value="Unassembled WGS sequence"/>
</dbReference>
<dbReference type="Gene3D" id="1.10.510.10">
    <property type="entry name" value="Transferase(Phosphotransferase) domain 1"/>
    <property type="match status" value="1"/>
</dbReference>
<dbReference type="FunFam" id="1.10.510.10:FF:000021">
    <property type="entry name" value="Serine/threonine protein kinase"/>
    <property type="match status" value="1"/>
</dbReference>
<accession>A0A5C6EQE6</accession>
<dbReference type="Gene3D" id="3.30.200.20">
    <property type="entry name" value="Phosphorylase Kinase, domain 1"/>
    <property type="match status" value="1"/>
</dbReference>
<dbReference type="EMBL" id="SJPW01000005">
    <property type="protein sequence ID" value="TWU50520.1"/>
    <property type="molecule type" value="Genomic_DNA"/>
</dbReference>
<sequence>MNDDTISSENSNGAGASNSAVSLVGTRIGDYQVLRKLGRGGMADVYAARHLSLGRDVALKVLRSEFARDKEYVERFRREARAAAKLNHPNIVQVFDVGSANNAQFIAQELIDGENLREGLDRRGVLSPEEAVRVLIDVASALEVASEAGITHRDIKPENIMRSSRGSIKVADFGLARVGGGNADVSGANLTRAGLTMGTPRYMSPEQVQGVTADARSDLYSLGVSMYHLLAGRPPFEADDPLALAVMHLHETPMPLDRARNRRDADGDPDLPEWLIAVIARMMNKAPQDRFQSPGELLDAVRNEASTSTLDGFGIGTAAATTRLQRAADDARRQRRRKGTRILVATMLPLACGAAAVLFAYQQTEKDLSELLRPGQVSKADSIQEQYFVAVNRNDEAGWRAVSQHYLPSENSTNAHFHAKAMLQLSRFFVDQNQFKKADVVLKSVLSDPAVDRVVQVVALVERCKLLRASNETAELQVAKDQLQGLYAEIKNSNPASLRTLQRVVPESDRSQWDIGVSGG</sequence>
<dbReference type="Pfam" id="PF00069">
    <property type="entry name" value="Pkinase"/>
    <property type="match status" value="1"/>
</dbReference>
<evidence type="ECO:0000259" key="11">
    <source>
        <dbReference type="PROSITE" id="PS50011"/>
    </source>
</evidence>
<evidence type="ECO:0000256" key="2">
    <source>
        <dbReference type="ARBA" id="ARBA00022527"/>
    </source>
</evidence>
<keyword evidence="10" id="KW-1133">Transmembrane helix</keyword>
<dbReference type="GO" id="GO:0005524">
    <property type="term" value="F:ATP binding"/>
    <property type="evidence" value="ECO:0007669"/>
    <property type="project" value="UniProtKB-UniRule"/>
</dbReference>
<comment type="catalytic activity">
    <reaction evidence="8">
        <text>L-seryl-[protein] + ATP = O-phospho-L-seryl-[protein] + ADP + H(+)</text>
        <dbReference type="Rhea" id="RHEA:17989"/>
        <dbReference type="Rhea" id="RHEA-COMP:9863"/>
        <dbReference type="Rhea" id="RHEA-COMP:11604"/>
        <dbReference type="ChEBI" id="CHEBI:15378"/>
        <dbReference type="ChEBI" id="CHEBI:29999"/>
        <dbReference type="ChEBI" id="CHEBI:30616"/>
        <dbReference type="ChEBI" id="CHEBI:83421"/>
        <dbReference type="ChEBI" id="CHEBI:456216"/>
        <dbReference type="EC" id="2.7.11.1"/>
    </reaction>
</comment>
<dbReference type="CDD" id="cd14014">
    <property type="entry name" value="STKc_PknB_like"/>
    <property type="match status" value="1"/>
</dbReference>
<evidence type="ECO:0000256" key="8">
    <source>
        <dbReference type="ARBA" id="ARBA00048679"/>
    </source>
</evidence>
<keyword evidence="3 12" id="KW-0808">Transferase</keyword>
<proteinExistence type="predicted"/>
<gene>
    <name evidence="12" type="primary">pknB_11</name>
    <name evidence="12" type="ORF">Poly51_38100</name>
</gene>
<dbReference type="GO" id="GO:0106310">
    <property type="term" value="F:protein serine kinase activity"/>
    <property type="evidence" value="ECO:0007669"/>
    <property type="project" value="RHEA"/>
</dbReference>
<feature type="transmembrane region" description="Helical" evidence="10">
    <location>
        <begin position="342"/>
        <end position="361"/>
    </location>
</feature>
<comment type="caution">
    <text evidence="12">The sequence shown here is derived from an EMBL/GenBank/DDBJ whole genome shotgun (WGS) entry which is preliminary data.</text>
</comment>
<dbReference type="InterPro" id="IPR011009">
    <property type="entry name" value="Kinase-like_dom_sf"/>
</dbReference>
<evidence type="ECO:0000256" key="9">
    <source>
        <dbReference type="PROSITE-ProRule" id="PRU10141"/>
    </source>
</evidence>
<dbReference type="InterPro" id="IPR000719">
    <property type="entry name" value="Prot_kinase_dom"/>
</dbReference>
<evidence type="ECO:0000256" key="3">
    <source>
        <dbReference type="ARBA" id="ARBA00022679"/>
    </source>
</evidence>
<evidence type="ECO:0000313" key="12">
    <source>
        <dbReference type="EMBL" id="TWU50520.1"/>
    </source>
</evidence>
<dbReference type="SMART" id="SM00220">
    <property type="entry name" value="S_TKc"/>
    <property type="match status" value="1"/>
</dbReference>
<reference evidence="12 13" key="1">
    <citation type="submission" date="2019-02" db="EMBL/GenBank/DDBJ databases">
        <title>Deep-cultivation of Planctomycetes and their phenomic and genomic characterization uncovers novel biology.</title>
        <authorList>
            <person name="Wiegand S."/>
            <person name="Jogler M."/>
            <person name="Boedeker C."/>
            <person name="Pinto D."/>
            <person name="Vollmers J."/>
            <person name="Rivas-Marin E."/>
            <person name="Kohn T."/>
            <person name="Peeters S.H."/>
            <person name="Heuer A."/>
            <person name="Rast P."/>
            <person name="Oberbeckmann S."/>
            <person name="Bunk B."/>
            <person name="Jeske O."/>
            <person name="Meyerdierks A."/>
            <person name="Storesund J.E."/>
            <person name="Kallscheuer N."/>
            <person name="Luecker S."/>
            <person name="Lage O.M."/>
            <person name="Pohl T."/>
            <person name="Merkel B.J."/>
            <person name="Hornburger P."/>
            <person name="Mueller R.-W."/>
            <person name="Bruemmer F."/>
            <person name="Labrenz M."/>
            <person name="Spormann A.M."/>
            <person name="Op Den Camp H."/>
            <person name="Overmann J."/>
            <person name="Amann R."/>
            <person name="Jetten M.S.M."/>
            <person name="Mascher T."/>
            <person name="Medema M.H."/>
            <person name="Devos D.P."/>
            <person name="Kaster A.-K."/>
            <person name="Ovreas L."/>
            <person name="Rohde M."/>
            <person name="Galperin M.Y."/>
            <person name="Jogler C."/>
        </authorList>
    </citation>
    <scope>NUCLEOTIDE SEQUENCE [LARGE SCALE GENOMIC DNA]</scope>
    <source>
        <strain evidence="12 13">Poly51</strain>
    </source>
</reference>
<keyword evidence="13" id="KW-1185">Reference proteome</keyword>
<comment type="catalytic activity">
    <reaction evidence="7">
        <text>L-threonyl-[protein] + ATP = O-phospho-L-threonyl-[protein] + ADP + H(+)</text>
        <dbReference type="Rhea" id="RHEA:46608"/>
        <dbReference type="Rhea" id="RHEA-COMP:11060"/>
        <dbReference type="Rhea" id="RHEA-COMP:11605"/>
        <dbReference type="ChEBI" id="CHEBI:15378"/>
        <dbReference type="ChEBI" id="CHEBI:30013"/>
        <dbReference type="ChEBI" id="CHEBI:30616"/>
        <dbReference type="ChEBI" id="CHEBI:61977"/>
        <dbReference type="ChEBI" id="CHEBI:456216"/>
        <dbReference type="EC" id="2.7.11.1"/>
    </reaction>
</comment>
<evidence type="ECO:0000256" key="10">
    <source>
        <dbReference type="SAM" id="Phobius"/>
    </source>
</evidence>
<evidence type="ECO:0000256" key="6">
    <source>
        <dbReference type="ARBA" id="ARBA00022840"/>
    </source>
</evidence>
<keyword evidence="10" id="KW-0812">Transmembrane</keyword>
<name>A0A5C6EQE6_9BACT</name>
<keyword evidence="5 12" id="KW-0418">Kinase</keyword>
<keyword evidence="10" id="KW-0472">Membrane</keyword>
<evidence type="ECO:0000313" key="13">
    <source>
        <dbReference type="Proteomes" id="UP000318288"/>
    </source>
</evidence>
<dbReference type="PROSITE" id="PS50011">
    <property type="entry name" value="PROTEIN_KINASE_DOM"/>
    <property type="match status" value="1"/>
</dbReference>
<evidence type="ECO:0000256" key="7">
    <source>
        <dbReference type="ARBA" id="ARBA00047899"/>
    </source>
</evidence>
<dbReference type="PROSITE" id="PS00107">
    <property type="entry name" value="PROTEIN_KINASE_ATP"/>
    <property type="match status" value="1"/>
</dbReference>
<evidence type="ECO:0000256" key="4">
    <source>
        <dbReference type="ARBA" id="ARBA00022741"/>
    </source>
</evidence>
<dbReference type="SUPFAM" id="SSF56112">
    <property type="entry name" value="Protein kinase-like (PK-like)"/>
    <property type="match status" value="1"/>
</dbReference>
<dbReference type="GO" id="GO:0004674">
    <property type="term" value="F:protein serine/threonine kinase activity"/>
    <property type="evidence" value="ECO:0007669"/>
    <property type="project" value="UniProtKB-KW"/>
</dbReference>